<sequence length="377" mass="42763">MLIAYREFSLVTDEMVIEMRRENQLKVGANIESFTKRTAIRNLNDTAGFSKEDVGVIYDKYFGALYYANREFGAKPEIKMNRDTFQSMLASFAPWAKVKPSTDDIDTTTVNVICNSFIDRLYRMFVGDAPDKLCDFQRTVLGLSDILQGDIMSHMDWFFKLYDEDCDDVLTSKDIINMSKELYWLLGFLKDTDIAWDAVTSLIIHSCEQSDVAKGIQPDETTLTHRLADLTMTATGTSFYGRIKQLEDSMIADLVDITLPSFRMVVLTNESLEMLFDHGFANSFKVVKSAADHQKSLGRELFENLFADGQKLAKEAHPQHLQSPPMLKKSNSSLTTSSDTSRQRSHSSASVNTVDIKAKEEAEVDTLMEDEWVQFDV</sequence>
<dbReference type="Gene3D" id="1.10.238.10">
    <property type="entry name" value="EF-hand"/>
    <property type="match status" value="1"/>
</dbReference>
<dbReference type="AlphaFoldDB" id="A0A367IP36"/>
<keyword evidence="4" id="KW-1185">Reference proteome</keyword>
<name>A0A367IP36_RHIST</name>
<dbReference type="STRING" id="4846.A0A367IP36"/>
<dbReference type="PROSITE" id="PS00018">
    <property type="entry name" value="EF_HAND_1"/>
    <property type="match status" value="1"/>
</dbReference>
<evidence type="ECO:0008006" key="5">
    <source>
        <dbReference type="Google" id="ProtNLM"/>
    </source>
</evidence>
<organism evidence="3 4">
    <name type="scientific">Rhizopus stolonifer</name>
    <name type="common">Rhizopus nigricans</name>
    <dbReference type="NCBI Taxonomy" id="4846"/>
    <lineage>
        <taxon>Eukaryota</taxon>
        <taxon>Fungi</taxon>
        <taxon>Fungi incertae sedis</taxon>
        <taxon>Mucoromycota</taxon>
        <taxon>Mucoromycotina</taxon>
        <taxon>Mucoromycetes</taxon>
        <taxon>Mucorales</taxon>
        <taxon>Mucorineae</taxon>
        <taxon>Rhizopodaceae</taxon>
        <taxon>Rhizopus</taxon>
    </lineage>
</organism>
<reference evidence="3 4" key="1">
    <citation type="journal article" date="2018" name="G3 (Bethesda)">
        <title>Phylogenetic and Phylogenomic Definition of Rhizopus Species.</title>
        <authorList>
            <person name="Gryganskyi A.P."/>
            <person name="Golan J."/>
            <person name="Dolatabadi S."/>
            <person name="Mondo S."/>
            <person name="Robb S."/>
            <person name="Idnurm A."/>
            <person name="Muszewska A."/>
            <person name="Steczkiewicz K."/>
            <person name="Masonjones S."/>
            <person name="Liao H.L."/>
            <person name="Gajdeczka M.T."/>
            <person name="Anike F."/>
            <person name="Vuek A."/>
            <person name="Anishchenko I.M."/>
            <person name="Voigt K."/>
            <person name="de Hoog G.S."/>
            <person name="Smith M.E."/>
            <person name="Heitman J."/>
            <person name="Vilgalys R."/>
            <person name="Stajich J.E."/>
        </authorList>
    </citation>
    <scope>NUCLEOTIDE SEQUENCE [LARGE SCALE GENOMIC DNA]</scope>
    <source>
        <strain evidence="3 4">LSU 92-RS-03</strain>
    </source>
</reference>
<gene>
    <name evidence="3" type="ORF">CU098_005251</name>
</gene>
<evidence type="ECO:0000313" key="4">
    <source>
        <dbReference type="Proteomes" id="UP000253551"/>
    </source>
</evidence>
<feature type="compositionally biased region" description="Low complexity" evidence="2">
    <location>
        <begin position="330"/>
        <end position="350"/>
    </location>
</feature>
<feature type="region of interest" description="Disordered" evidence="2">
    <location>
        <begin position="315"/>
        <end position="355"/>
    </location>
</feature>
<comment type="caution">
    <text evidence="3">The sequence shown here is derived from an EMBL/GenBank/DDBJ whole genome shotgun (WGS) entry which is preliminary data.</text>
</comment>
<dbReference type="Proteomes" id="UP000253551">
    <property type="component" value="Unassembled WGS sequence"/>
</dbReference>
<protein>
    <recommendedName>
        <fullName evidence="5">EF-hand domain-containing protein</fullName>
    </recommendedName>
</protein>
<keyword evidence="1" id="KW-0106">Calcium</keyword>
<dbReference type="OrthoDB" id="17687at2759"/>
<proteinExistence type="predicted"/>
<accession>A0A367IP36</accession>
<evidence type="ECO:0000256" key="2">
    <source>
        <dbReference type="SAM" id="MobiDB-lite"/>
    </source>
</evidence>
<dbReference type="EMBL" id="PJQM01006596">
    <property type="protein sequence ID" value="RCH79422.1"/>
    <property type="molecule type" value="Genomic_DNA"/>
</dbReference>
<dbReference type="InterPro" id="IPR018247">
    <property type="entry name" value="EF_Hand_1_Ca_BS"/>
</dbReference>
<dbReference type="SUPFAM" id="SSF47473">
    <property type="entry name" value="EF-hand"/>
    <property type="match status" value="1"/>
</dbReference>
<evidence type="ECO:0000256" key="1">
    <source>
        <dbReference type="ARBA" id="ARBA00022837"/>
    </source>
</evidence>
<dbReference type="InterPro" id="IPR011992">
    <property type="entry name" value="EF-hand-dom_pair"/>
</dbReference>
<evidence type="ECO:0000313" key="3">
    <source>
        <dbReference type="EMBL" id="RCH79422.1"/>
    </source>
</evidence>